<dbReference type="RefSeq" id="WP_120193081.1">
    <property type="nucleotide sequence ID" value="NZ_RAPK01000008.1"/>
</dbReference>
<proteinExistence type="predicted"/>
<protein>
    <submittedName>
        <fullName evidence="1">Uncharacterized protein</fullName>
    </submittedName>
</protein>
<dbReference type="Proteomes" id="UP000285120">
    <property type="component" value="Unassembled WGS sequence"/>
</dbReference>
<comment type="caution">
    <text evidence="1">The sequence shown here is derived from an EMBL/GenBank/DDBJ whole genome shotgun (WGS) entry which is preliminary data.</text>
</comment>
<accession>A0A419V520</accession>
<evidence type="ECO:0000313" key="2">
    <source>
        <dbReference type="Proteomes" id="UP000285120"/>
    </source>
</evidence>
<dbReference type="EMBL" id="RAPK01000008">
    <property type="protein sequence ID" value="RKD73595.1"/>
    <property type="molecule type" value="Genomic_DNA"/>
</dbReference>
<gene>
    <name evidence="1" type="ORF">ATL39_1897</name>
</gene>
<name>A0A419V520_9BACL</name>
<dbReference type="AlphaFoldDB" id="A0A419V520"/>
<sequence>MKMYSEQTLAAYYYILDEELTKKAKRTLGAAPDFFVYTQWDHQGRVSSIGVDSRSTNEVIVQKIKEQQASLRQQKRERSIPS</sequence>
<reference evidence="1 2" key="1">
    <citation type="submission" date="2018-09" db="EMBL/GenBank/DDBJ databases">
        <title>Genomic Encyclopedia of Archaeal and Bacterial Type Strains, Phase II (KMG-II): from individual species to whole genera.</title>
        <authorList>
            <person name="Goeker M."/>
        </authorList>
    </citation>
    <scope>NUCLEOTIDE SEQUENCE [LARGE SCALE GENOMIC DNA]</scope>
    <source>
        <strain evidence="1 2">DSM 17008</strain>
    </source>
</reference>
<organism evidence="1 2">
    <name type="scientific">Sinobaca qinghaiensis</name>
    <dbReference type="NCBI Taxonomy" id="342944"/>
    <lineage>
        <taxon>Bacteria</taxon>
        <taxon>Bacillati</taxon>
        <taxon>Bacillota</taxon>
        <taxon>Bacilli</taxon>
        <taxon>Bacillales</taxon>
        <taxon>Sporolactobacillaceae</taxon>
        <taxon>Sinobaca</taxon>
    </lineage>
</organism>
<evidence type="ECO:0000313" key="1">
    <source>
        <dbReference type="EMBL" id="RKD73595.1"/>
    </source>
</evidence>
<keyword evidence="2" id="KW-1185">Reference proteome</keyword>